<feature type="domain" description="HTH marR-type" evidence="1">
    <location>
        <begin position="3"/>
        <end position="139"/>
    </location>
</feature>
<dbReference type="SUPFAM" id="SSF46785">
    <property type="entry name" value="Winged helix' DNA-binding domain"/>
    <property type="match status" value="1"/>
</dbReference>
<keyword evidence="3" id="KW-1185">Reference proteome</keyword>
<dbReference type="InterPro" id="IPR052526">
    <property type="entry name" value="HTH-type_Bedaq_tolerance"/>
</dbReference>
<dbReference type="AlphaFoldDB" id="A0A3E0I5D7"/>
<dbReference type="InterPro" id="IPR036388">
    <property type="entry name" value="WH-like_DNA-bd_sf"/>
</dbReference>
<dbReference type="RefSeq" id="WP_211352896.1">
    <property type="nucleotide sequence ID" value="NZ_CP144375.1"/>
</dbReference>
<comment type="caution">
    <text evidence="2">The sequence shown here is derived from an EMBL/GenBank/DDBJ whole genome shotgun (WGS) entry which is preliminary data.</text>
</comment>
<sequence length="139" mass="15369">MGDDELAVEVREAVSRLARRLRQERPPHELGLTSLSVLSRLYRLGPASPSALAAAENVQPQSMTRALAVLTERGLVVREPHPTDRRQTVVSVTDAGRAVLDEDRSRRDAWLAGVIADRLTPVEQEFLRAAAKLLEVLSR</sequence>
<reference evidence="2 3" key="1">
    <citation type="submission" date="2018-08" db="EMBL/GenBank/DDBJ databases">
        <title>Genomic Encyclopedia of Archaeal and Bacterial Type Strains, Phase II (KMG-II): from individual species to whole genera.</title>
        <authorList>
            <person name="Goeker M."/>
        </authorList>
    </citation>
    <scope>NUCLEOTIDE SEQUENCE [LARGE SCALE GENOMIC DNA]</scope>
    <source>
        <strain evidence="2 3">DSM 45791</strain>
    </source>
</reference>
<evidence type="ECO:0000313" key="3">
    <source>
        <dbReference type="Proteomes" id="UP000256269"/>
    </source>
</evidence>
<gene>
    <name evidence="2" type="ORF">BCF44_10231</name>
</gene>
<keyword evidence="2" id="KW-0238">DNA-binding</keyword>
<dbReference type="PANTHER" id="PTHR39515">
    <property type="entry name" value="CONSERVED PROTEIN"/>
    <property type="match status" value="1"/>
</dbReference>
<dbReference type="EMBL" id="QUNO01000002">
    <property type="protein sequence ID" value="REH53810.1"/>
    <property type="molecule type" value="Genomic_DNA"/>
</dbReference>
<organism evidence="2 3">
    <name type="scientific">Kutzneria buriramensis</name>
    <dbReference type="NCBI Taxonomy" id="1045776"/>
    <lineage>
        <taxon>Bacteria</taxon>
        <taxon>Bacillati</taxon>
        <taxon>Actinomycetota</taxon>
        <taxon>Actinomycetes</taxon>
        <taxon>Pseudonocardiales</taxon>
        <taxon>Pseudonocardiaceae</taxon>
        <taxon>Kutzneria</taxon>
    </lineage>
</organism>
<evidence type="ECO:0000313" key="2">
    <source>
        <dbReference type="EMBL" id="REH53810.1"/>
    </source>
</evidence>
<dbReference type="Gene3D" id="1.10.10.10">
    <property type="entry name" value="Winged helix-like DNA-binding domain superfamily/Winged helix DNA-binding domain"/>
    <property type="match status" value="1"/>
</dbReference>
<dbReference type="InterPro" id="IPR036390">
    <property type="entry name" value="WH_DNA-bd_sf"/>
</dbReference>
<dbReference type="PANTHER" id="PTHR39515:SF2">
    <property type="entry name" value="HTH-TYPE TRANSCRIPTIONAL REGULATOR RV0880"/>
    <property type="match status" value="1"/>
</dbReference>
<dbReference type="Pfam" id="PF01047">
    <property type="entry name" value="MarR"/>
    <property type="match status" value="1"/>
</dbReference>
<protein>
    <submittedName>
        <fullName evidence="2">DNA-binding MarR family transcriptional regulator</fullName>
    </submittedName>
</protein>
<name>A0A3E0I5D7_9PSEU</name>
<dbReference type="PROSITE" id="PS50995">
    <property type="entry name" value="HTH_MARR_2"/>
    <property type="match status" value="1"/>
</dbReference>
<dbReference type="SMART" id="SM00347">
    <property type="entry name" value="HTH_MARR"/>
    <property type="match status" value="1"/>
</dbReference>
<dbReference type="InterPro" id="IPR000835">
    <property type="entry name" value="HTH_MarR-typ"/>
</dbReference>
<dbReference type="PRINTS" id="PR00598">
    <property type="entry name" value="HTHMARR"/>
</dbReference>
<dbReference type="GO" id="GO:0003700">
    <property type="term" value="F:DNA-binding transcription factor activity"/>
    <property type="evidence" value="ECO:0007669"/>
    <property type="project" value="InterPro"/>
</dbReference>
<dbReference type="Gene3D" id="1.10.287.100">
    <property type="match status" value="1"/>
</dbReference>
<dbReference type="Proteomes" id="UP000256269">
    <property type="component" value="Unassembled WGS sequence"/>
</dbReference>
<accession>A0A3E0I5D7</accession>
<evidence type="ECO:0000259" key="1">
    <source>
        <dbReference type="PROSITE" id="PS50995"/>
    </source>
</evidence>
<proteinExistence type="predicted"/>
<dbReference type="GO" id="GO:0003677">
    <property type="term" value="F:DNA binding"/>
    <property type="evidence" value="ECO:0007669"/>
    <property type="project" value="UniProtKB-KW"/>
</dbReference>